<dbReference type="STRING" id="697282.Mettu_4084"/>
<sequence length="179" mass="19787">MWLGRISYTEFFTKLEEKLLKTIYKILAVFLIGFAGGAITPWALGWIKSATVGTPSDAVAIANTYIVFTTIIFVGVTVILAIVGYVFTQQFSATKESQLSQLVEELKSAAKTDEKLGIALINAMLENNDVKRHVDKKLQEKTDELILELKTTSKQALDKATEDANAIENLTSQIKRNGE</sequence>
<keyword evidence="1" id="KW-0472">Membrane</keyword>
<proteinExistence type="predicted"/>
<dbReference type="AlphaFoldDB" id="G3J159"/>
<dbReference type="Proteomes" id="UP000004664">
    <property type="component" value="Unassembled WGS sequence"/>
</dbReference>
<feature type="transmembrane region" description="Helical" evidence="1">
    <location>
        <begin position="64"/>
        <end position="87"/>
    </location>
</feature>
<dbReference type="RefSeq" id="WP_006893382.1">
    <property type="nucleotide sequence ID" value="NZ_JH109153.1"/>
</dbReference>
<keyword evidence="1" id="KW-0812">Transmembrane</keyword>
<keyword evidence="1" id="KW-1133">Transmembrane helix</keyword>
<evidence type="ECO:0000313" key="3">
    <source>
        <dbReference type="Proteomes" id="UP000004664"/>
    </source>
</evidence>
<feature type="transmembrane region" description="Helical" evidence="1">
    <location>
        <begin position="23"/>
        <end position="44"/>
    </location>
</feature>
<accession>G3J159</accession>
<keyword evidence="3" id="KW-1185">Reference proteome</keyword>
<reference evidence="2 3" key="1">
    <citation type="submission" date="2011-06" db="EMBL/GenBank/DDBJ databases">
        <title>Genomic sequence of Methylobacter tundripaludum SV96.</title>
        <authorList>
            <consortium name="US DOE Joint Genome Institute"/>
            <person name="Lucas S."/>
            <person name="Han J."/>
            <person name="Lapidus A."/>
            <person name="Cheng J.-F."/>
            <person name="Goodwin L."/>
            <person name="Pitluck S."/>
            <person name="Held B."/>
            <person name="Detter J.C."/>
            <person name="Han C."/>
            <person name="Tapia R."/>
            <person name="Land M."/>
            <person name="Hauser L."/>
            <person name="Kyrpides N."/>
            <person name="Ivanova N."/>
            <person name="Ovchinnikova G."/>
            <person name="Pagani I."/>
            <person name="Klotz M.G."/>
            <person name="Dispirito A.A."/>
            <person name="Murrell J.C."/>
            <person name="Dunfield P."/>
            <person name="Kalyuzhnaya M.G."/>
            <person name="Svenning M."/>
            <person name="Trotsenko Y.A."/>
            <person name="Stein L.Y."/>
            <person name="Woyke T."/>
        </authorList>
    </citation>
    <scope>NUCLEOTIDE SEQUENCE [LARGE SCALE GENOMIC DNA]</scope>
    <source>
        <strain evidence="3">ATCC BAA-1195 / DSM 17260 / SV96</strain>
    </source>
</reference>
<dbReference type="eggNOG" id="ENOG502ZNJC">
    <property type="taxonomic scope" value="Bacteria"/>
</dbReference>
<name>G3J159_METTV</name>
<gene>
    <name evidence="2" type="ORF">Mettu_4084</name>
</gene>
<dbReference type="HOGENOM" id="CLU_1501827_0_0_6"/>
<evidence type="ECO:0000256" key="1">
    <source>
        <dbReference type="SAM" id="Phobius"/>
    </source>
</evidence>
<dbReference type="EMBL" id="JH109153">
    <property type="protein sequence ID" value="EGW20931.1"/>
    <property type="molecule type" value="Genomic_DNA"/>
</dbReference>
<protein>
    <submittedName>
        <fullName evidence="2">Uncharacterized protein</fullName>
    </submittedName>
</protein>
<evidence type="ECO:0000313" key="2">
    <source>
        <dbReference type="EMBL" id="EGW20931.1"/>
    </source>
</evidence>
<organism evidence="2 3">
    <name type="scientific">Methylobacter tundripaludum (strain ATCC BAA-1195 / DSM 17260 / SV96)</name>
    <dbReference type="NCBI Taxonomy" id="697282"/>
    <lineage>
        <taxon>Bacteria</taxon>
        <taxon>Pseudomonadati</taxon>
        <taxon>Pseudomonadota</taxon>
        <taxon>Gammaproteobacteria</taxon>
        <taxon>Methylococcales</taxon>
        <taxon>Methylococcaceae</taxon>
        <taxon>Methylobacter</taxon>
    </lineage>
</organism>